<keyword evidence="2" id="KW-1185">Reference proteome</keyword>
<dbReference type="Proteomes" id="UP000008864">
    <property type="component" value="Unassembled WGS sequence"/>
</dbReference>
<dbReference type="EMBL" id="GG700650">
    <property type="protein sequence ID" value="KFL60969.1"/>
    <property type="molecule type" value="Genomic_DNA"/>
</dbReference>
<evidence type="ECO:0000313" key="1">
    <source>
        <dbReference type="EMBL" id="KFL60969.1"/>
    </source>
</evidence>
<name>A0A080WHX0_TRIRC</name>
<dbReference type="VEuPathDB" id="FungiDB:TERG_11902"/>
<dbReference type="GeneID" id="71777248"/>
<reference evidence="2" key="1">
    <citation type="journal article" date="2012" name="MBio">
        <title>Comparative genome analysis of Trichophyton rubrum and related dermatophytes reveals candidate genes involved in infection.</title>
        <authorList>
            <person name="Martinez D.A."/>
            <person name="Oliver B.G."/>
            <person name="Graeser Y."/>
            <person name="Goldberg J.M."/>
            <person name="Li W."/>
            <person name="Martinez-Rossi N.M."/>
            <person name="Monod M."/>
            <person name="Shelest E."/>
            <person name="Barton R.C."/>
            <person name="Birch E."/>
            <person name="Brakhage A.A."/>
            <person name="Chen Z."/>
            <person name="Gurr S.J."/>
            <person name="Heiman D."/>
            <person name="Heitman J."/>
            <person name="Kosti I."/>
            <person name="Rossi A."/>
            <person name="Saif S."/>
            <person name="Samalova M."/>
            <person name="Saunders C.W."/>
            <person name="Shea T."/>
            <person name="Summerbell R.C."/>
            <person name="Xu J."/>
            <person name="Young S."/>
            <person name="Zeng Q."/>
            <person name="Birren B.W."/>
            <person name="Cuomo C.A."/>
            <person name="White T.C."/>
        </authorList>
    </citation>
    <scope>NUCLEOTIDE SEQUENCE [LARGE SCALE GENOMIC DNA]</scope>
    <source>
        <strain evidence="2">ATCC MYA-4607 / CBS 118892</strain>
    </source>
</reference>
<gene>
    <name evidence="1" type="ORF">TERG_11902</name>
</gene>
<protein>
    <submittedName>
        <fullName evidence="1">Uncharacterized protein</fullName>
    </submittedName>
</protein>
<dbReference type="RefSeq" id="XP_047605745.1">
    <property type="nucleotide sequence ID" value="XM_047750944.1"/>
</dbReference>
<dbReference type="InParanoid" id="A0A080WHX0"/>
<organism evidence="1 2">
    <name type="scientific">Trichophyton rubrum (strain ATCC MYA-4607 / CBS 118892)</name>
    <name type="common">Athlete's foot fungus</name>
    <dbReference type="NCBI Taxonomy" id="559305"/>
    <lineage>
        <taxon>Eukaryota</taxon>
        <taxon>Fungi</taxon>
        <taxon>Dikarya</taxon>
        <taxon>Ascomycota</taxon>
        <taxon>Pezizomycotina</taxon>
        <taxon>Eurotiomycetes</taxon>
        <taxon>Eurotiomycetidae</taxon>
        <taxon>Onygenales</taxon>
        <taxon>Arthrodermataceae</taxon>
        <taxon>Trichophyton</taxon>
    </lineage>
</organism>
<accession>A0A080WHX0</accession>
<dbReference type="AlphaFoldDB" id="A0A080WHX0"/>
<dbReference type="HOGENOM" id="CLU_1856726_0_0_1"/>
<proteinExistence type="predicted"/>
<sequence length="138" mass="14680">MAWVYILALSFEPPNRTRSAVYPTSDTKKLTPEKTHGYVKLPLSRATIAPPIGGLVSVAIEAMDTIIPIRYPSSFIGDTAAINGNPSPIPAPELIPNKAANANMPPVLLPGSQSASTSIAENSVTMIMTLNRPMRSPI</sequence>
<evidence type="ECO:0000313" key="2">
    <source>
        <dbReference type="Proteomes" id="UP000008864"/>
    </source>
</evidence>